<protein>
    <recommendedName>
        <fullName evidence="4">Terpene synthase metal-binding domain-containing protein</fullName>
    </recommendedName>
</protein>
<dbReference type="InterPro" id="IPR008949">
    <property type="entry name" value="Isoprenoid_synthase_dom_sf"/>
</dbReference>
<gene>
    <name evidence="5" type="ORF">F0562_008850</name>
</gene>
<reference evidence="5 6" key="1">
    <citation type="submission" date="2019-09" db="EMBL/GenBank/DDBJ databases">
        <title>A chromosome-level genome assembly of the Chinese tupelo Nyssa sinensis.</title>
        <authorList>
            <person name="Yang X."/>
            <person name="Kang M."/>
            <person name="Yang Y."/>
            <person name="Xiong H."/>
            <person name="Wang M."/>
            <person name="Zhang Z."/>
            <person name="Wang Z."/>
            <person name="Wu H."/>
            <person name="Ma T."/>
            <person name="Liu J."/>
            <person name="Xi Z."/>
        </authorList>
    </citation>
    <scope>NUCLEOTIDE SEQUENCE [LARGE SCALE GENOMIC DNA]</scope>
    <source>
        <strain evidence="5">J267</strain>
        <tissue evidence="5">Leaf</tissue>
    </source>
</reference>
<dbReference type="AlphaFoldDB" id="A0A5J5ACD0"/>
<keyword evidence="6" id="KW-1185">Reference proteome</keyword>
<proteinExistence type="predicted"/>
<dbReference type="PANTHER" id="PTHR31225:SF221">
    <property type="entry name" value="(-)-GERMACRENE D SYNTHASE"/>
    <property type="match status" value="1"/>
</dbReference>
<dbReference type="EMBL" id="CM018046">
    <property type="protein sequence ID" value="KAA8526921.1"/>
    <property type="molecule type" value="Genomic_DNA"/>
</dbReference>
<dbReference type="Gene3D" id="1.10.600.10">
    <property type="entry name" value="Farnesyl Diphosphate Synthase"/>
    <property type="match status" value="1"/>
</dbReference>
<accession>A0A5J5ACD0</accession>
<evidence type="ECO:0000313" key="5">
    <source>
        <dbReference type="EMBL" id="KAA8526921.1"/>
    </source>
</evidence>
<name>A0A5J5ACD0_9ASTE</name>
<dbReference type="SUPFAM" id="SSF48576">
    <property type="entry name" value="Terpenoid synthases"/>
    <property type="match status" value="1"/>
</dbReference>
<comment type="cofactor">
    <cofactor evidence="1">
        <name>Mg(2+)</name>
        <dbReference type="ChEBI" id="CHEBI:18420"/>
    </cofactor>
</comment>
<dbReference type="InterPro" id="IPR005630">
    <property type="entry name" value="Terpene_synthase_metal-bd"/>
</dbReference>
<dbReference type="InterPro" id="IPR050148">
    <property type="entry name" value="Terpene_synthase-like"/>
</dbReference>
<dbReference type="PANTHER" id="PTHR31225">
    <property type="entry name" value="OS04G0344100 PROTEIN-RELATED"/>
    <property type="match status" value="1"/>
</dbReference>
<feature type="domain" description="Terpene synthase metal-binding" evidence="4">
    <location>
        <begin position="33"/>
        <end position="184"/>
    </location>
</feature>
<dbReference type="OrthoDB" id="1877784at2759"/>
<evidence type="ECO:0000256" key="3">
    <source>
        <dbReference type="ARBA" id="ARBA00023239"/>
    </source>
</evidence>
<dbReference type="Proteomes" id="UP000325577">
    <property type="component" value="Linkage Group LG3"/>
</dbReference>
<sequence>MPLKGLMHVPSYVLRLLEFKLKHISEPFKLTFRWDVSCIDQLPDYMKLCYEALLDVYEEIEEEMAKQGNLYRVHYAKGAIKQLARAYFVEAKWFQEEKTPTMEEYMDNAIVTSGYYMLTATSFVGMGEIVTKETFDWVFSAPKIVRASAIICRLMDDMISREFEQKRGHVASAIECYMKQHGVADAW</sequence>
<evidence type="ECO:0000256" key="2">
    <source>
        <dbReference type="ARBA" id="ARBA00022723"/>
    </source>
</evidence>
<dbReference type="GO" id="GO:0010333">
    <property type="term" value="F:terpene synthase activity"/>
    <property type="evidence" value="ECO:0007669"/>
    <property type="project" value="InterPro"/>
</dbReference>
<dbReference type="GO" id="GO:0000287">
    <property type="term" value="F:magnesium ion binding"/>
    <property type="evidence" value="ECO:0007669"/>
    <property type="project" value="InterPro"/>
</dbReference>
<evidence type="ECO:0000259" key="4">
    <source>
        <dbReference type="Pfam" id="PF03936"/>
    </source>
</evidence>
<keyword evidence="2" id="KW-0479">Metal-binding</keyword>
<dbReference type="Pfam" id="PF03936">
    <property type="entry name" value="Terpene_synth_C"/>
    <property type="match status" value="1"/>
</dbReference>
<organism evidence="5 6">
    <name type="scientific">Nyssa sinensis</name>
    <dbReference type="NCBI Taxonomy" id="561372"/>
    <lineage>
        <taxon>Eukaryota</taxon>
        <taxon>Viridiplantae</taxon>
        <taxon>Streptophyta</taxon>
        <taxon>Embryophyta</taxon>
        <taxon>Tracheophyta</taxon>
        <taxon>Spermatophyta</taxon>
        <taxon>Magnoliopsida</taxon>
        <taxon>eudicotyledons</taxon>
        <taxon>Gunneridae</taxon>
        <taxon>Pentapetalae</taxon>
        <taxon>asterids</taxon>
        <taxon>Cornales</taxon>
        <taxon>Nyssaceae</taxon>
        <taxon>Nyssa</taxon>
    </lineage>
</organism>
<evidence type="ECO:0000313" key="6">
    <source>
        <dbReference type="Proteomes" id="UP000325577"/>
    </source>
</evidence>
<dbReference type="GO" id="GO:0016114">
    <property type="term" value="P:terpenoid biosynthetic process"/>
    <property type="evidence" value="ECO:0007669"/>
    <property type="project" value="InterPro"/>
</dbReference>
<keyword evidence="3" id="KW-0456">Lyase</keyword>
<evidence type="ECO:0000256" key="1">
    <source>
        <dbReference type="ARBA" id="ARBA00001946"/>
    </source>
</evidence>